<feature type="non-terminal residue" evidence="1">
    <location>
        <position position="1"/>
    </location>
</feature>
<proteinExistence type="predicted"/>
<keyword evidence="2" id="KW-1185">Reference proteome</keyword>
<sequence>FYVYFTMLHPKMLKNSKALTESRSAKDYFFVSTDGVEVCNAKENVNRLI</sequence>
<accession>A0AAV7VYL0</accession>
<evidence type="ECO:0000313" key="2">
    <source>
        <dbReference type="Proteomes" id="UP001066276"/>
    </source>
</evidence>
<name>A0AAV7VYL0_PLEWA</name>
<dbReference type="AlphaFoldDB" id="A0AAV7VYL0"/>
<dbReference type="EMBL" id="JANPWB010000002">
    <property type="protein sequence ID" value="KAJ1206647.1"/>
    <property type="molecule type" value="Genomic_DNA"/>
</dbReference>
<dbReference type="Proteomes" id="UP001066276">
    <property type="component" value="Chromosome 1_2"/>
</dbReference>
<evidence type="ECO:0000313" key="1">
    <source>
        <dbReference type="EMBL" id="KAJ1206647.1"/>
    </source>
</evidence>
<feature type="non-terminal residue" evidence="1">
    <location>
        <position position="49"/>
    </location>
</feature>
<protein>
    <submittedName>
        <fullName evidence="1">Uncharacterized protein</fullName>
    </submittedName>
</protein>
<gene>
    <name evidence="1" type="ORF">NDU88_002049</name>
</gene>
<reference evidence="1" key="1">
    <citation type="journal article" date="2022" name="bioRxiv">
        <title>Sequencing and chromosome-scale assembly of the giantPleurodeles waltlgenome.</title>
        <authorList>
            <person name="Brown T."/>
            <person name="Elewa A."/>
            <person name="Iarovenko S."/>
            <person name="Subramanian E."/>
            <person name="Araus A.J."/>
            <person name="Petzold A."/>
            <person name="Susuki M."/>
            <person name="Suzuki K.-i.T."/>
            <person name="Hayashi T."/>
            <person name="Toyoda A."/>
            <person name="Oliveira C."/>
            <person name="Osipova E."/>
            <person name="Leigh N.D."/>
            <person name="Simon A."/>
            <person name="Yun M.H."/>
        </authorList>
    </citation>
    <scope>NUCLEOTIDE SEQUENCE</scope>
    <source>
        <strain evidence="1">20211129_DDA</strain>
        <tissue evidence="1">Liver</tissue>
    </source>
</reference>
<organism evidence="1 2">
    <name type="scientific">Pleurodeles waltl</name>
    <name type="common">Iberian ribbed newt</name>
    <dbReference type="NCBI Taxonomy" id="8319"/>
    <lineage>
        <taxon>Eukaryota</taxon>
        <taxon>Metazoa</taxon>
        <taxon>Chordata</taxon>
        <taxon>Craniata</taxon>
        <taxon>Vertebrata</taxon>
        <taxon>Euteleostomi</taxon>
        <taxon>Amphibia</taxon>
        <taxon>Batrachia</taxon>
        <taxon>Caudata</taxon>
        <taxon>Salamandroidea</taxon>
        <taxon>Salamandridae</taxon>
        <taxon>Pleurodelinae</taxon>
        <taxon>Pleurodeles</taxon>
    </lineage>
</organism>
<comment type="caution">
    <text evidence="1">The sequence shown here is derived from an EMBL/GenBank/DDBJ whole genome shotgun (WGS) entry which is preliminary data.</text>
</comment>